<dbReference type="PANTHER" id="PTHR35849">
    <property type="entry name" value="BLR2341 PROTEIN"/>
    <property type="match status" value="1"/>
</dbReference>
<evidence type="ECO:0000313" key="2">
    <source>
        <dbReference type="EMBL" id="KMV34769.1"/>
    </source>
</evidence>
<proteinExistence type="predicted"/>
<dbReference type="InterPro" id="IPR058548">
    <property type="entry name" value="MlaB-like_STAS"/>
</dbReference>
<dbReference type="Pfam" id="PF13466">
    <property type="entry name" value="STAS_2"/>
    <property type="match status" value="1"/>
</dbReference>
<name>A0A0J8YBB1_9ENTR</name>
<gene>
    <name evidence="2" type="ORF">ACH50_11535</name>
</gene>
<evidence type="ECO:0000313" key="3">
    <source>
        <dbReference type="Proteomes" id="UP000037315"/>
    </source>
</evidence>
<dbReference type="InterPro" id="IPR002645">
    <property type="entry name" value="STAS_dom"/>
</dbReference>
<dbReference type="EMBL" id="LFEJ01000014">
    <property type="protein sequence ID" value="KMV34769.1"/>
    <property type="molecule type" value="Genomic_DNA"/>
</dbReference>
<dbReference type="Gene3D" id="3.30.750.24">
    <property type="entry name" value="STAS domain"/>
    <property type="match status" value="1"/>
</dbReference>
<organism evidence="2 3">
    <name type="scientific">Franconibacter pulveris</name>
    <dbReference type="NCBI Taxonomy" id="435910"/>
    <lineage>
        <taxon>Bacteria</taxon>
        <taxon>Pseudomonadati</taxon>
        <taxon>Pseudomonadota</taxon>
        <taxon>Gammaproteobacteria</taxon>
        <taxon>Enterobacterales</taxon>
        <taxon>Enterobacteriaceae</taxon>
        <taxon>Franconibacter</taxon>
    </lineage>
</organism>
<reference evidence="2 3" key="1">
    <citation type="submission" date="2015-06" db="EMBL/GenBank/DDBJ databases">
        <title>Genome sequencing of Cronobacter sp. strain DJ34 isolated from petroleum contaminated sludge of Duliajan Oil Fields, Assam, India.</title>
        <authorList>
            <person name="Pal S."/>
            <person name="Banerjee T.D."/>
            <person name="Roy A."/>
            <person name="Sar P."/>
            <person name="Kazy S.K."/>
        </authorList>
    </citation>
    <scope>NUCLEOTIDE SEQUENCE [LARGE SCALE GENOMIC DNA]</scope>
    <source>
        <strain evidence="2 3">DJ34</strain>
    </source>
</reference>
<dbReference type="NCBIfam" id="NF033618">
    <property type="entry name" value="mlaB_1"/>
    <property type="match status" value="1"/>
</dbReference>
<dbReference type="CDD" id="cd07043">
    <property type="entry name" value="STAS_anti-anti-sigma_factors"/>
    <property type="match status" value="1"/>
</dbReference>
<keyword evidence="3" id="KW-1185">Reference proteome</keyword>
<dbReference type="InterPro" id="IPR036513">
    <property type="entry name" value="STAS_dom_sf"/>
</dbReference>
<dbReference type="Proteomes" id="UP000037315">
    <property type="component" value="Unassembled WGS sequence"/>
</dbReference>
<dbReference type="STRING" id="1121863.GCA_000621185_02121"/>
<comment type="caution">
    <text evidence="2">The sequence shown here is derived from an EMBL/GenBank/DDBJ whole genome shotgun (WGS) entry which is preliminary data.</text>
</comment>
<dbReference type="InterPro" id="IPR052746">
    <property type="entry name" value="MlaB_ABC_Transporter"/>
</dbReference>
<dbReference type="InterPro" id="IPR049743">
    <property type="entry name" value="MlaB"/>
</dbReference>
<sequence>MAQQFSWQRSGDILRLQGVLEEETLTPLWEARHEATSGLRVIELNGLERVDTAGLALLIQLVALVKKQGVALRMEGGSENLMTLAKLYNLPENLMPLPAS</sequence>
<dbReference type="PROSITE" id="PS50801">
    <property type="entry name" value="STAS"/>
    <property type="match status" value="1"/>
</dbReference>
<dbReference type="SUPFAM" id="SSF52091">
    <property type="entry name" value="SpoIIaa-like"/>
    <property type="match status" value="1"/>
</dbReference>
<protein>
    <submittedName>
        <fullName evidence="2">Phospholipid ABC transporter substrate-binding protein</fullName>
    </submittedName>
</protein>
<dbReference type="RefSeq" id="WP_024559278.1">
    <property type="nucleotide sequence ID" value="NZ_LFEJ01000014.1"/>
</dbReference>
<dbReference type="PANTHER" id="PTHR35849:SF1">
    <property type="entry name" value="INTERMEMBRANE PHOSPHOLIPID TRANSPORT SYSTEM BINDING PROTEIN MLAB"/>
    <property type="match status" value="1"/>
</dbReference>
<dbReference type="PATRIC" id="fig|1656095.3.peg.1342"/>
<evidence type="ECO:0000259" key="1">
    <source>
        <dbReference type="PROSITE" id="PS50801"/>
    </source>
</evidence>
<dbReference type="AlphaFoldDB" id="A0A0J8YBB1"/>
<dbReference type="OrthoDB" id="5687860at2"/>
<accession>A0A0J8YBB1</accession>
<feature type="domain" description="STAS" evidence="1">
    <location>
        <begin position="13"/>
        <end position="100"/>
    </location>
</feature>